<keyword evidence="2" id="KW-0812">Transmembrane</keyword>
<evidence type="ECO:0000256" key="4">
    <source>
        <dbReference type="ARBA" id="ARBA00022989"/>
    </source>
</evidence>
<keyword evidence="6" id="KW-0675">Receptor</keyword>
<dbReference type="AlphaFoldDB" id="A0A059DHT7"/>
<protein>
    <recommendedName>
        <fullName evidence="9">Leucine-rich repeat-containing N-terminal plant-type domain-containing protein</fullName>
    </recommendedName>
</protein>
<comment type="subcellular location">
    <subcellularLocation>
        <location evidence="1">Membrane</location>
        <topology evidence="1">Single-pass type I membrane protein</topology>
    </subcellularLocation>
</comment>
<dbReference type="PANTHER" id="PTHR48063">
    <property type="entry name" value="LRR RECEPTOR-LIKE KINASE"/>
    <property type="match status" value="1"/>
</dbReference>
<evidence type="ECO:0000256" key="6">
    <source>
        <dbReference type="ARBA" id="ARBA00023170"/>
    </source>
</evidence>
<dbReference type="EMBL" id="KK198753">
    <property type="protein sequence ID" value="KCW90343.1"/>
    <property type="molecule type" value="Genomic_DNA"/>
</dbReference>
<dbReference type="PANTHER" id="PTHR48063:SF112">
    <property type="entry name" value="RECEPTOR LIKE PROTEIN 30-LIKE"/>
    <property type="match status" value="1"/>
</dbReference>
<dbReference type="GO" id="GO:0016020">
    <property type="term" value="C:membrane"/>
    <property type="evidence" value="ECO:0007669"/>
    <property type="project" value="UniProtKB-SubCell"/>
</dbReference>
<dbReference type="Gene3D" id="3.80.10.10">
    <property type="entry name" value="Ribonuclease Inhibitor"/>
    <property type="match status" value="1"/>
</dbReference>
<evidence type="ECO:0000313" key="8">
    <source>
        <dbReference type="EMBL" id="KCW90343.1"/>
    </source>
</evidence>
<evidence type="ECO:0008006" key="9">
    <source>
        <dbReference type="Google" id="ProtNLM"/>
    </source>
</evidence>
<gene>
    <name evidence="8" type="ORF">EUGRSUZ_A02491</name>
</gene>
<keyword evidence="3" id="KW-0732">Signal</keyword>
<evidence type="ECO:0000256" key="3">
    <source>
        <dbReference type="ARBA" id="ARBA00022729"/>
    </source>
</evidence>
<dbReference type="SUPFAM" id="SSF52058">
    <property type="entry name" value="L domain-like"/>
    <property type="match status" value="1"/>
</dbReference>
<dbReference type="InterPro" id="IPR032675">
    <property type="entry name" value="LRR_dom_sf"/>
</dbReference>
<evidence type="ECO:0000256" key="5">
    <source>
        <dbReference type="ARBA" id="ARBA00023136"/>
    </source>
</evidence>
<name>A0A059DHT7_EUCGR</name>
<sequence length="175" mass="19890">MYQAQILYLNDNLINDYCTDLAIFDLGENNLFGSIPTWLMKAFILRLQEYRFVGSIPLQLCSLSRLKILDMVVNNLMGMILHCLGNMSNMIDFIQGLHGLNLSHNHLFGNIPIGIGNMTLLEFFDLSNNHLSGTIPHGVLALTSLAHLNFQKEIKFKHSMILPFMPTILYSMVIF</sequence>
<keyword evidence="5" id="KW-0472">Membrane</keyword>
<dbReference type="InParanoid" id="A0A059DHT7"/>
<dbReference type="STRING" id="71139.A0A059DHT7"/>
<evidence type="ECO:0000256" key="1">
    <source>
        <dbReference type="ARBA" id="ARBA00004479"/>
    </source>
</evidence>
<keyword evidence="7" id="KW-0325">Glycoprotein</keyword>
<evidence type="ECO:0000256" key="2">
    <source>
        <dbReference type="ARBA" id="ARBA00022692"/>
    </source>
</evidence>
<dbReference type="OMA" id="LINDYCT"/>
<evidence type="ECO:0000256" key="7">
    <source>
        <dbReference type="ARBA" id="ARBA00023180"/>
    </source>
</evidence>
<dbReference type="Pfam" id="PF00560">
    <property type="entry name" value="LRR_1"/>
    <property type="match status" value="2"/>
</dbReference>
<dbReference type="InterPro" id="IPR001611">
    <property type="entry name" value="Leu-rich_rpt"/>
</dbReference>
<proteinExistence type="predicted"/>
<accession>A0A059DHT7</accession>
<dbReference type="Gramene" id="KCW90343">
    <property type="protein sequence ID" value="KCW90343"/>
    <property type="gene ID" value="EUGRSUZ_A02491"/>
</dbReference>
<keyword evidence="4" id="KW-1133">Transmembrane helix</keyword>
<dbReference type="InterPro" id="IPR046956">
    <property type="entry name" value="RLP23-like"/>
</dbReference>
<reference evidence="8" key="1">
    <citation type="submission" date="2013-07" db="EMBL/GenBank/DDBJ databases">
        <title>The genome of Eucalyptus grandis.</title>
        <authorList>
            <person name="Schmutz J."/>
            <person name="Hayes R."/>
            <person name="Myburg A."/>
            <person name="Tuskan G."/>
            <person name="Grattapaglia D."/>
            <person name="Rokhsar D.S."/>
        </authorList>
    </citation>
    <scope>NUCLEOTIDE SEQUENCE</scope>
    <source>
        <tissue evidence="8">Leaf extractions</tissue>
    </source>
</reference>
<organism evidence="8">
    <name type="scientific">Eucalyptus grandis</name>
    <name type="common">Flooded gum</name>
    <dbReference type="NCBI Taxonomy" id="71139"/>
    <lineage>
        <taxon>Eukaryota</taxon>
        <taxon>Viridiplantae</taxon>
        <taxon>Streptophyta</taxon>
        <taxon>Embryophyta</taxon>
        <taxon>Tracheophyta</taxon>
        <taxon>Spermatophyta</taxon>
        <taxon>Magnoliopsida</taxon>
        <taxon>eudicotyledons</taxon>
        <taxon>Gunneridae</taxon>
        <taxon>Pentapetalae</taxon>
        <taxon>rosids</taxon>
        <taxon>malvids</taxon>
        <taxon>Myrtales</taxon>
        <taxon>Myrtaceae</taxon>
        <taxon>Myrtoideae</taxon>
        <taxon>Eucalypteae</taxon>
        <taxon>Eucalyptus</taxon>
    </lineage>
</organism>